<feature type="repeat" description="TPR" evidence="1">
    <location>
        <begin position="182"/>
        <end position="215"/>
    </location>
</feature>
<dbReference type="PROSITE" id="PS50005">
    <property type="entry name" value="TPR"/>
    <property type="match status" value="2"/>
</dbReference>
<dbReference type="Proteomes" id="UP001158576">
    <property type="component" value="Chromosome PAR"/>
</dbReference>
<dbReference type="PANTHER" id="PTHR44523:SF1">
    <property type="entry name" value="TETRATRICOPEPTIDE REPEAT PROTEIN 13"/>
    <property type="match status" value="1"/>
</dbReference>
<dbReference type="InterPro" id="IPR019734">
    <property type="entry name" value="TPR_rpt"/>
</dbReference>
<evidence type="ECO:0000256" key="2">
    <source>
        <dbReference type="SAM" id="SignalP"/>
    </source>
</evidence>
<accession>A0ABN7S4W9</accession>
<gene>
    <name evidence="3" type="ORF">OKIOD_LOCUS4340</name>
</gene>
<dbReference type="SUPFAM" id="SSF48452">
    <property type="entry name" value="TPR-like"/>
    <property type="match status" value="2"/>
</dbReference>
<feature type="chain" id="PRO_5046569508" evidence="2">
    <location>
        <begin position="16"/>
        <end position="743"/>
    </location>
</feature>
<feature type="repeat" description="TPR" evidence="1">
    <location>
        <begin position="249"/>
        <end position="282"/>
    </location>
</feature>
<organism evidence="3 4">
    <name type="scientific">Oikopleura dioica</name>
    <name type="common">Tunicate</name>
    <dbReference type="NCBI Taxonomy" id="34765"/>
    <lineage>
        <taxon>Eukaryota</taxon>
        <taxon>Metazoa</taxon>
        <taxon>Chordata</taxon>
        <taxon>Tunicata</taxon>
        <taxon>Appendicularia</taxon>
        <taxon>Copelata</taxon>
        <taxon>Oikopleuridae</taxon>
        <taxon>Oikopleura</taxon>
    </lineage>
</organism>
<proteinExistence type="predicted"/>
<evidence type="ECO:0000313" key="3">
    <source>
        <dbReference type="EMBL" id="CAG5090948.1"/>
    </source>
</evidence>
<keyword evidence="2" id="KW-0732">Signal</keyword>
<keyword evidence="1" id="KW-0802">TPR repeat</keyword>
<feature type="signal peptide" evidence="2">
    <location>
        <begin position="1"/>
        <end position="15"/>
    </location>
</feature>
<keyword evidence="4" id="KW-1185">Reference proteome</keyword>
<dbReference type="SMART" id="SM00028">
    <property type="entry name" value="TPR"/>
    <property type="match status" value="3"/>
</dbReference>
<protein>
    <submittedName>
        <fullName evidence="3">Oidioi.mRNA.OKI2018_I69.PAR.g12782.t1.cds</fullName>
    </submittedName>
</protein>
<reference evidence="3 4" key="1">
    <citation type="submission" date="2021-04" db="EMBL/GenBank/DDBJ databases">
        <authorList>
            <person name="Bliznina A."/>
        </authorList>
    </citation>
    <scope>NUCLEOTIDE SEQUENCE [LARGE SCALE GENOMIC DNA]</scope>
</reference>
<evidence type="ECO:0000313" key="4">
    <source>
        <dbReference type="Proteomes" id="UP001158576"/>
    </source>
</evidence>
<dbReference type="Pfam" id="PF13432">
    <property type="entry name" value="TPR_16"/>
    <property type="match status" value="2"/>
</dbReference>
<name>A0ABN7S4W9_OIKDI</name>
<dbReference type="InterPro" id="IPR011990">
    <property type="entry name" value="TPR-like_helical_dom_sf"/>
</dbReference>
<dbReference type="EMBL" id="OU015568">
    <property type="protein sequence ID" value="CAG5090948.1"/>
    <property type="molecule type" value="Genomic_DNA"/>
</dbReference>
<dbReference type="PANTHER" id="PTHR44523">
    <property type="entry name" value="TETRATRICOPEPTIDE REPEAT PROTEIN 13"/>
    <property type="match status" value="1"/>
</dbReference>
<dbReference type="Gene3D" id="1.25.40.10">
    <property type="entry name" value="Tetratricopeptide repeat domain"/>
    <property type="match status" value="1"/>
</dbReference>
<sequence>MLLSFFLTYVSASLAVRSNHCCEIKGIDCNDPDYCEILSDMAPENLESCAREFHKNGYIPYNMDLNKHSLVIAESLVLANEHCLKQSFAKVNLLIQQIETKKDFRVEYRGALWTKGRVAAALAPKDGRYYEAALDVYATMERLDGGDFEPGLRMSELLIMMGRYSEALYPINKAINNDPKNTECLRVRGTLHFLDNNFDEAIKDFKLAVDTDPTPELYYYYALSLYHEGHLGAALHAIGSALEVRADQPDVLRLQAQLFKETGQFDKALKSLNEALSLDYKSAESIIAKGELYFDAGRPQQASRCGKFYDGIKELTTRVLRNYPLPGQTPTNGQIRSFYIREWARYLSMAADKAHLGTYPENELPRKFTLSWLANENWLINDIPEFNDGKGLSNTLDVETTPWENMDEGKKKLACLALKIGQHHRSITDLENPRKEMAIGLAAIEIFQRFKNEDRDSQKVSAMQLSWKEAAAVANKWIRMVDLNEPSFWIDDLYTGKITGIPPEVLYHQVGTAIPYQYQKYHEFFFKYCKAAKPDLLGKTGADNMSDLVARAVEPGEKGFVDAASKSYYRTVATAKIERNKAQFEQFRQELDTVWSRLYLDKDGNDDSLEYAWLLYFYFTLLAPTNENTSEIAFAVTFGTLLSLRQHVFPNGAHSPFLPPQMILKLEVMQAQSPEEWVRMMKQYYNYNENRFTHDEWHKSVWFQIPEVKNKFKLLRDMTEILNIDTYQYCDSSSSDKTDRIKL</sequence>
<evidence type="ECO:0000256" key="1">
    <source>
        <dbReference type="PROSITE-ProRule" id="PRU00339"/>
    </source>
</evidence>